<protein>
    <submittedName>
        <fullName evidence="2">PqiC family protein</fullName>
    </submittedName>
</protein>
<dbReference type="SUPFAM" id="SSF159594">
    <property type="entry name" value="XCC0632-like"/>
    <property type="match status" value="1"/>
</dbReference>
<proteinExistence type="predicted"/>
<sequence length="196" mass="21663">MESMMKQLKFVWVFTLVLLMTGCAAFKPSAESEFYLLSSPPLPQRQIDLNSDLIVVGPITIADYLKRSSIVTSRTENHFDISKLDQWGGSLEGEVQLALLKNLSSLSADKTYVQYSGLASSMGTYSLRVDILRFDARLNGQARLEATWAWFDKNRKVVSAGQFSKNAPAGSTIEQTVAAQSELLKLLSQDALTGFL</sequence>
<accession>A0ABY6N3D6</accession>
<evidence type="ECO:0000313" key="3">
    <source>
        <dbReference type="Proteomes" id="UP001163739"/>
    </source>
</evidence>
<dbReference type="RefSeq" id="WP_265047984.1">
    <property type="nucleotide sequence ID" value="NZ_CP100390.1"/>
</dbReference>
<dbReference type="Gene3D" id="3.40.50.10610">
    <property type="entry name" value="ABC-type transport auxiliary lipoprotein component"/>
    <property type="match status" value="1"/>
</dbReference>
<dbReference type="EMBL" id="CP100390">
    <property type="protein sequence ID" value="UZE96499.1"/>
    <property type="molecule type" value="Genomic_DNA"/>
</dbReference>
<dbReference type="Pfam" id="PF03886">
    <property type="entry name" value="ABC_trans_aux"/>
    <property type="match status" value="1"/>
</dbReference>
<dbReference type="InterPro" id="IPR005586">
    <property type="entry name" value="ABC_trans_aux"/>
</dbReference>
<evidence type="ECO:0000313" key="2">
    <source>
        <dbReference type="EMBL" id="UZE96499.1"/>
    </source>
</evidence>
<organism evidence="2 3">
    <name type="scientific">Alkalimarinus alittae</name>
    <dbReference type="NCBI Taxonomy" id="2961619"/>
    <lineage>
        <taxon>Bacteria</taxon>
        <taxon>Pseudomonadati</taxon>
        <taxon>Pseudomonadota</taxon>
        <taxon>Gammaproteobacteria</taxon>
        <taxon>Alteromonadales</taxon>
        <taxon>Alteromonadaceae</taxon>
        <taxon>Alkalimarinus</taxon>
    </lineage>
</organism>
<dbReference type="PROSITE" id="PS51257">
    <property type="entry name" value="PROKAR_LIPOPROTEIN"/>
    <property type="match status" value="1"/>
</dbReference>
<evidence type="ECO:0000259" key="1">
    <source>
        <dbReference type="Pfam" id="PF03886"/>
    </source>
</evidence>
<keyword evidence="3" id="KW-1185">Reference proteome</keyword>
<reference evidence="2" key="1">
    <citation type="submission" date="2022-06" db="EMBL/GenBank/DDBJ databases">
        <title>Alkalimarinus sp. nov., isolated from gut of a Alitta virens.</title>
        <authorList>
            <person name="Yang A.I."/>
            <person name="Shin N.-R."/>
        </authorList>
    </citation>
    <scope>NUCLEOTIDE SEQUENCE</scope>
    <source>
        <strain evidence="2">A2M4</strain>
    </source>
</reference>
<dbReference type="Proteomes" id="UP001163739">
    <property type="component" value="Chromosome"/>
</dbReference>
<gene>
    <name evidence="2" type="ORF">NKI27_01750</name>
</gene>
<name>A0ABY6N3D6_9ALTE</name>
<feature type="domain" description="ABC-type transport auxiliary lipoprotein component" evidence="1">
    <location>
        <begin position="35"/>
        <end position="190"/>
    </location>
</feature>